<dbReference type="AlphaFoldDB" id="A0A345YPB0"/>
<dbReference type="GO" id="GO:0016787">
    <property type="term" value="F:hydrolase activity"/>
    <property type="evidence" value="ECO:0007669"/>
    <property type="project" value="UniProtKB-KW"/>
</dbReference>
<dbReference type="InterPro" id="IPR012338">
    <property type="entry name" value="Beta-lactam/transpept-like"/>
</dbReference>
<dbReference type="RefSeq" id="WP_115413510.1">
    <property type="nucleotide sequence ID" value="NZ_CP031356.1"/>
</dbReference>
<dbReference type="Pfam" id="PF00144">
    <property type="entry name" value="Beta-lactamase"/>
    <property type="match status" value="1"/>
</dbReference>
<dbReference type="Proteomes" id="UP000282185">
    <property type="component" value="Unassembled WGS sequence"/>
</dbReference>
<proteinExistence type="predicted"/>
<dbReference type="SUPFAM" id="SSF56601">
    <property type="entry name" value="beta-lactamase/transpeptidase-like"/>
    <property type="match status" value="1"/>
</dbReference>
<dbReference type="PANTHER" id="PTHR43283">
    <property type="entry name" value="BETA-LACTAMASE-RELATED"/>
    <property type="match status" value="1"/>
</dbReference>
<sequence length="373" mass="38749">MPRPAPPAVRLLDSAIVAGTVPGGIVAHGRDPEPVARGAAAPGGAPFPVDAIVRIQSMTKVLTAVAALRLVERGALALDAPVGRWLPELAAPYALPRPDAPLEAAVPCRTPITLRHLLTCTSGLGIATADGPLREAMAAAGLEGGPAPWSLGADEWLAALGALPLAGEPGTVWRYHHSFGVLGILLSRVTGGPLDAHLRADLLDPLGMVDTGTFVPAGQRHRLPPAFSVEDGELVEAEPAAGGPHVGEPAQDVSHGELVSTAADYLRFLRALRDGELLEAAHLALLTADQVPAEVKRPDSFYPGFWDGTGWGFGTSVVTGGAHRGRWGWSGGFGTDFFVDGDGTIGLLLTQVEIGEHLMPLLEAFQDLPAPTR</sequence>
<gene>
    <name evidence="2" type="ORF">DWV08_09185</name>
    <name evidence="3" type="ORF">DXU92_00930</name>
</gene>
<evidence type="ECO:0000313" key="3">
    <source>
        <dbReference type="EMBL" id="RRR24780.1"/>
    </source>
</evidence>
<dbReference type="EMBL" id="QSWH01000001">
    <property type="protein sequence ID" value="RRR24780.1"/>
    <property type="molecule type" value="Genomic_DNA"/>
</dbReference>
<organism evidence="3 5">
    <name type="scientific">Brachybacterium saurashtrense</name>
    <dbReference type="NCBI Taxonomy" id="556288"/>
    <lineage>
        <taxon>Bacteria</taxon>
        <taxon>Bacillati</taxon>
        <taxon>Actinomycetota</taxon>
        <taxon>Actinomycetes</taxon>
        <taxon>Micrococcales</taxon>
        <taxon>Dermabacteraceae</taxon>
        <taxon>Brachybacterium</taxon>
    </lineage>
</organism>
<protein>
    <submittedName>
        <fullName evidence="3">Class A beta-lactamase-related serine hydrolase</fullName>
    </submittedName>
</protein>
<evidence type="ECO:0000313" key="4">
    <source>
        <dbReference type="Proteomes" id="UP000254236"/>
    </source>
</evidence>
<evidence type="ECO:0000313" key="2">
    <source>
        <dbReference type="EMBL" id="AXK45762.1"/>
    </source>
</evidence>
<keyword evidence="3" id="KW-0378">Hydrolase</keyword>
<evidence type="ECO:0000259" key="1">
    <source>
        <dbReference type="Pfam" id="PF00144"/>
    </source>
</evidence>
<dbReference type="Proteomes" id="UP000254236">
    <property type="component" value="Chromosome"/>
</dbReference>
<dbReference type="EMBL" id="CP031356">
    <property type="protein sequence ID" value="AXK45762.1"/>
    <property type="molecule type" value="Genomic_DNA"/>
</dbReference>
<dbReference type="Gene3D" id="3.40.710.10">
    <property type="entry name" value="DD-peptidase/beta-lactamase superfamily"/>
    <property type="match status" value="1"/>
</dbReference>
<reference evidence="3 5" key="2">
    <citation type="submission" date="2018-08" db="EMBL/GenBank/DDBJ databases">
        <title>Brachybacterium saurashtrense DSM 23186.</title>
        <authorList>
            <person name="Li Y."/>
        </authorList>
    </citation>
    <scope>NUCLEOTIDE SEQUENCE [LARGE SCALE GENOMIC DNA]</scope>
    <source>
        <strain evidence="3 5">DSM 23186</strain>
    </source>
</reference>
<evidence type="ECO:0000313" key="5">
    <source>
        <dbReference type="Proteomes" id="UP000282185"/>
    </source>
</evidence>
<feature type="domain" description="Beta-lactamase-related" evidence="1">
    <location>
        <begin position="19"/>
        <end position="347"/>
    </location>
</feature>
<dbReference type="OrthoDB" id="3502201at2"/>
<dbReference type="InterPro" id="IPR001466">
    <property type="entry name" value="Beta-lactam-related"/>
</dbReference>
<dbReference type="InterPro" id="IPR050789">
    <property type="entry name" value="Diverse_Enzym_Activities"/>
</dbReference>
<name>A0A345YPB0_9MICO</name>
<reference evidence="2 4" key="1">
    <citation type="submission" date="2018-07" db="EMBL/GenBank/DDBJ databases">
        <title>Brachybacterium saurashtrense DSM 23186 genome sequence.</title>
        <authorList>
            <person name="Guo L."/>
        </authorList>
    </citation>
    <scope>NUCLEOTIDE SEQUENCE [LARGE SCALE GENOMIC DNA]</scope>
    <source>
        <strain evidence="2 4">DSM 23186</strain>
    </source>
</reference>
<accession>A0A345YPB0</accession>
<keyword evidence="4" id="KW-1185">Reference proteome</keyword>
<dbReference type="KEGG" id="bsau:DWV08_09185"/>
<dbReference type="PANTHER" id="PTHR43283:SF3">
    <property type="entry name" value="BETA-LACTAMASE FAMILY PROTEIN (AFU_ORTHOLOGUE AFUA_5G07500)"/>
    <property type="match status" value="1"/>
</dbReference>